<gene>
    <name evidence="4" type="ORF">GPA25_15945</name>
</gene>
<dbReference type="CDD" id="cd00305">
    <property type="entry name" value="Cu-Zn_Superoxide_Dismutase"/>
    <property type="match status" value="1"/>
</dbReference>
<dbReference type="Gene3D" id="2.60.40.200">
    <property type="entry name" value="Superoxide dismutase, copper/zinc binding domain"/>
    <property type="match status" value="1"/>
</dbReference>
<dbReference type="Proteomes" id="UP000648984">
    <property type="component" value="Unassembled WGS sequence"/>
</dbReference>
<evidence type="ECO:0000313" key="4">
    <source>
        <dbReference type="EMBL" id="NMG76254.1"/>
    </source>
</evidence>
<name>A0ABX1QD09_9RHOO</name>
<organism evidence="4 5">
    <name type="scientific">Aromatoleum diolicum</name>
    <dbReference type="NCBI Taxonomy" id="75796"/>
    <lineage>
        <taxon>Bacteria</taxon>
        <taxon>Pseudomonadati</taxon>
        <taxon>Pseudomonadota</taxon>
        <taxon>Betaproteobacteria</taxon>
        <taxon>Rhodocyclales</taxon>
        <taxon>Rhodocyclaceae</taxon>
        <taxon>Aromatoleum</taxon>
    </lineage>
</organism>
<accession>A0ABX1QD09</accession>
<dbReference type="SUPFAM" id="SSF49329">
    <property type="entry name" value="Cu,Zn superoxide dismutase-like"/>
    <property type="match status" value="1"/>
</dbReference>
<dbReference type="RefSeq" id="WP_169261390.1">
    <property type="nucleotide sequence ID" value="NZ_WTVQ01000028.1"/>
</dbReference>
<comment type="similarity">
    <text evidence="1 2">Belongs to the Cu-Zn superoxide dismutase family.</text>
</comment>
<keyword evidence="2" id="KW-0186">Copper</keyword>
<sequence length="183" mass="19018">MKPKRLILVGILGAFVSVIGTTAEAREARARLLDAAGQRVGTVWLQEDDGIVGVRVRVNDLPPGFHGFHIHETGICTPPSFTSAGFHFQPGETGGGGTPHPSEAGDMPVLLVNADGTGEARFQTDRFSVAGLFDGDGSAIIVHAAPDNYANIPSRYAPNPDATTLNTGDAGGRTACGVVELDD</sequence>
<dbReference type="InterPro" id="IPR001424">
    <property type="entry name" value="SOD_Cu_Zn_dom"/>
</dbReference>
<feature type="domain" description="Superoxide dismutase copper/zinc binding" evidence="3">
    <location>
        <begin position="41"/>
        <end position="179"/>
    </location>
</feature>
<keyword evidence="2" id="KW-0560">Oxidoreductase</keyword>
<dbReference type="PROSITE" id="PS00332">
    <property type="entry name" value="SOD_CU_ZN_2"/>
    <property type="match status" value="1"/>
</dbReference>
<comment type="cofactor">
    <cofactor evidence="2">
        <name>Zn(2+)</name>
        <dbReference type="ChEBI" id="CHEBI:29105"/>
    </cofactor>
    <text evidence="2">Binds 1 zinc ion per subunit.</text>
</comment>
<keyword evidence="5" id="KW-1185">Reference proteome</keyword>
<protein>
    <recommendedName>
        <fullName evidence="2">Superoxide dismutase [Cu-Zn]</fullName>
        <ecNumber evidence="2">1.15.1.1</ecNumber>
    </recommendedName>
</protein>
<dbReference type="InterPro" id="IPR036423">
    <property type="entry name" value="SOD-like_Cu/Zn_dom_sf"/>
</dbReference>
<dbReference type="EMBL" id="WTVQ01000028">
    <property type="protein sequence ID" value="NMG76254.1"/>
    <property type="molecule type" value="Genomic_DNA"/>
</dbReference>
<evidence type="ECO:0000256" key="2">
    <source>
        <dbReference type="RuleBase" id="RU000393"/>
    </source>
</evidence>
<comment type="caution">
    <text evidence="4">The sequence shown here is derived from an EMBL/GenBank/DDBJ whole genome shotgun (WGS) entry which is preliminary data.</text>
</comment>
<keyword evidence="2" id="KW-0862">Zinc</keyword>
<evidence type="ECO:0000313" key="5">
    <source>
        <dbReference type="Proteomes" id="UP000648984"/>
    </source>
</evidence>
<dbReference type="InterPro" id="IPR024134">
    <property type="entry name" value="SOD_Cu/Zn_/chaperone"/>
</dbReference>
<evidence type="ECO:0000259" key="3">
    <source>
        <dbReference type="Pfam" id="PF00080"/>
    </source>
</evidence>
<comment type="cofactor">
    <cofactor evidence="2">
        <name>Cu cation</name>
        <dbReference type="ChEBI" id="CHEBI:23378"/>
    </cofactor>
    <text evidence="2">Binds 1 copper ion per subunit.</text>
</comment>
<keyword evidence="2" id="KW-0479">Metal-binding</keyword>
<reference evidence="4 5" key="1">
    <citation type="submission" date="2019-12" db="EMBL/GenBank/DDBJ databases">
        <title>Comparative genomics gives insights into the taxonomy of the Azoarcus-Aromatoleum group and reveals separate origins of nif in the plant-associated Azoarcus and non-plant-associated Aromatoleum sub-groups.</title>
        <authorList>
            <person name="Lafos M."/>
            <person name="Maluk M."/>
            <person name="Batista M."/>
            <person name="Junghare M."/>
            <person name="Carmona M."/>
            <person name="Faoro H."/>
            <person name="Cruz L.M."/>
            <person name="Battistoni F."/>
            <person name="De Souza E."/>
            <person name="Pedrosa F."/>
            <person name="Chen W.-M."/>
            <person name="Poole P.S."/>
            <person name="Dixon R.A."/>
            <person name="James E.K."/>
        </authorList>
    </citation>
    <scope>NUCLEOTIDE SEQUENCE [LARGE SCALE GENOMIC DNA]</scope>
    <source>
        <strain evidence="4 5">22Lin</strain>
    </source>
</reference>
<dbReference type="InterPro" id="IPR018152">
    <property type="entry name" value="SOD_Cu/Zn_BS"/>
</dbReference>
<comment type="function">
    <text evidence="2">Destroys radicals which are normally produced within the cells and which are toxic to biological systems.</text>
</comment>
<comment type="catalytic activity">
    <reaction evidence="2">
        <text>2 superoxide + 2 H(+) = H2O2 + O2</text>
        <dbReference type="Rhea" id="RHEA:20696"/>
        <dbReference type="ChEBI" id="CHEBI:15378"/>
        <dbReference type="ChEBI" id="CHEBI:15379"/>
        <dbReference type="ChEBI" id="CHEBI:16240"/>
        <dbReference type="ChEBI" id="CHEBI:18421"/>
        <dbReference type="EC" id="1.15.1.1"/>
    </reaction>
</comment>
<dbReference type="Pfam" id="PF00080">
    <property type="entry name" value="Sod_Cu"/>
    <property type="match status" value="1"/>
</dbReference>
<evidence type="ECO:0000256" key="1">
    <source>
        <dbReference type="ARBA" id="ARBA00010457"/>
    </source>
</evidence>
<dbReference type="PANTHER" id="PTHR10003">
    <property type="entry name" value="SUPEROXIDE DISMUTASE CU-ZN -RELATED"/>
    <property type="match status" value="1"/>
</dbReference>
<dbReference type="EC" id="1.15.1.1" evidence="2"/>
<proteinExistence type="inferred from homology"/>